<name>A0ACB7P0N7_9PEZI</name>
<evidence type="ECO:0000313" key="1">
    <source>
        <dbReference type="EMBL" id="KAH6623934.1"/>
    </source>
</evidence>
<reference evidence="1 2" key="1">
    <citation type="journal article" date="2021" name="Nat. Commun.">
        <title>Genetic determinants of endophytism in the Arabidopsis root mycobiome.</title>
        <authorList>
            <person name="Mesny F."/>
            <person name="Miyauchi S."/>
            <person name="Thiergart T."/>
            <person name="Pickel B."/>
            <person name="Atanasova L."/>
            <person name="Karlsson M."/>
            <person name="Huettel B."/>
            <person name="Barry K.W."/>
            <person name="Haridas S."/>
            <person name="Chen C."/>
            <person name="Bauer D."/>
            <person name="Andreopoulos W."/>
            <person name="Pangilinan J."/>
            <person name="LaButti K."/>
            <person name="Riley R."/>
            <person name="Lipzen A."/>
            <person name="Clum A."/>
            <person name="Drula E."/>
            <person name="Henrissat B."/>
            <person name="Kohler A."/>
            <person name="Grigoriev I.V."/>
            <person name="Martin F.M."/>
            <person name="Hacquard S."/>
        </authorList>
    </citation>
    <scope>NUCLEOTIDE SEQUENCE [LARGE SCALE GENOMIC DNA]</scope>
    <source>
        <strain evidence="1 2">MPI-SDFR-AT-0079</strain>
    </source>
</reference>
<gene>
    <name evidence="1" type="ORF">F5144DRAFT_584795</name>
</gene>
<organism evidence="1 2">
    <name type="scientific">Chaetomium tenue</name>
    <dbReference type="NCBI Taxonomy" id="1854479"/>
    <lineage>
        <taxon>Eukaryota</taxon>
        <taxon>Fungi</taxon>
        <taxon>Dikarya</taxon>
        <taxon>Ascomycota</taxon>
        <taxon>Pezizomycotina</taxon>
        <taxon>Sordariomycetes</taxon>
        <taxon>Sordariomycetidae</taxon>
        <taxon>Sordariales</taxon>
        <taxon>Chaetomiaceae</taxon>
        <taxon>Chaetomium</taxon>
    </lineage>
</organism>
<dbReference type="EMBL" id="JAGIZQ010000006">
    <property type="protein sequence ID" value="KAH6623934.1"/>
    <property type="molecule type" value="Genomic_DNA"/>
</dbReference>
<evidence type="ECO:0000313" key="2">
    <source>
        <dbReference type="Proteomes" id="UP000724584"/>
    </source>
</evidence>
<protein>
    <submittedName>
        <fullName evidence="1">Uncharacterized protein</fullName>
    </submittedName>
</protein>
<proteinExistence type="predicted"/>
<keyword evidence="2" id="KW-1185">Reference proteome</keyword>
<comment type="caution">
    <text evidence="1">The sequence shown here is derived from an EMBL/GenBank/DDBJ whole genome shotgun (WGS) entry which is preliminary data.</text>
</comment>
<dbReference type="Proteomes" id="UP000724584">
    <property type="component" value="Unassembled WGS sequence"/>
</dbReference>
<sequence length="295" mass="30799">MSKAIGWSREDYEAAQVVNLSDGLHPVHPQQSQHYYQHHAPEPVGPGDESWRYQGWQNNQNSPTPPSLGKVASPSPIAPPQGPAHEIGTSGTQPRIFGLRTTTFFLTVSNILLAIALVVLGVVQSQVLRNETGTATGSGAQEACPSANASSTPSTTTTSAPPPTCTPEPNKICFATDQSITTAVAVGAVIQECPLPSGQANYTVPGTTLTFRRECETDYPSGDLGKFPVISMADCIALCAQLNLYPASALGPCTGVSWVTADGPQGTGLSFCYPKSGMGEATTRAKTESAVLLGV</sequence>
<accession>A0ACB7P0N7</accession>